<protein>
    <submittedName>
        <fullName evidence="2">Uncharacterized protein</fullName>
    </submittedName>
</protein>
<proteinExistence type="predicted"/>
<dbReference type="AlphaFoldDB" id="A0A0F9S055"/>
<organism evidence="2">
    <name type="scientific">marine sediment metagenome</name>
    <dbReference type="NCBI Taxonomy" id="412755"/>
    <lineage>
        <taxon>unclassified sequences</taxon>
        <taxon>metagenomes</taxon>
        <taxon>ecological metagenomes</taxon>
    </lineage>
</organism>
<feature type="region of interest" description="Disordered" evidence="1">
    <location>
        <begin position="1"/>
        <end position="28"/>
    </location>
</feature>
<gene>
    <name evidence="2" type="ORF">LCGC14_0580840</name>
</gene>
<name>A0A0F9S055_9ZZZZ</name>
<sequence length="70" mass="7880">MTSKAQSMSSIDAANRRRKDVKRLCTNEMPTHKEASAIMKQLRVNPEVCDNCKIKPCTYGQYVFGKKGGE</sequence>
<comment type="caution">
    <text evidence="2">The sequence shown here is derived from an EMBL/GenBank/DDBJ whole genome shotgun (WGS) entry which is preliminary data.</text>
</comment>
<evidence type="ECO:0000313" key="2">
    <source>
        <dbReference type="EMBL" id="KKN55612.1"/>
    </source>
</evidence>
<feature type="compositionally biased region" description="Polar residues" evidence="1">
    <location>
        <begin position="1"/>
        <end position="12"/>
    </location>
</feature>
<evidence type="ECO:0000256" key="1">
    <source>
        <dbReference type="SAM" id="MobiDB-lite"/>
    </source>
</evidence>
<accession>A0A0F9S055</accession>
<dbReference type="EMBL" id="LAZR01000878">
    <property type="protein sequence ID" value="KKN55612.1"/>
    <property type="molecule type" value="Genomic_DNA"/>
</dbReference>
<reference evidence="2" key="1">
    <citation type="journal article" date="2015" name="Nature">
        <title>Complex archaea that bridge the gap between prokaryotes and eukaryotes.</title>
        <authorList>
            <person name="Spang A."/>
            <person name="Saw J.H."/>
            <person name="Jorgensen S.L."/>
            <person name="Zaremba-Niedzwiedzka K."/>
            <person name="Martijn J."/>
            <person name="Lind A.E."/>
            <person name="van Eijk R."/>
            <person name="Schleper C."/>
            <person name="Guy L."/>
            <person name="Ettema T.J."/>
        </authorList>
    </citation>
    <scope>NUCLEOTIDE SEQUENCE</scope>
</reference>